<keyword evidence="1" id="KW-0732">Signal</keyword>
<evidence type="ECO:0000313" key="2">
    <source>
        <dbReference type="EMBL" id="CAD9686455.1"/>
    </source>
</evidence>
<organism evidence="2">
    <name type="scientific">Eucampia antarctica</name>
    <dbReference type="NCBI Taxonomy" id="49252"/>
    <lineage>
        <taxon>Eukaryota</taxon>
        <taxon>Sar</taxon>
        <taxon>Stramenopiles</taxon>
        <taxon>Ochrophyta</taxon>
        <taxon>Bacillariophyta</taxon>
        <taxon>Mediophyceae</taxon>
        <taxon>Biddulphiophycidae</taxon>
        <taxon>Hemiaulales</taxon>
        <taxon>Hemiaulaceae</taxon>
        <taxon>Eucampia</taxon>
    </lineage>
</organism>
<reference evidence="2" key="1">
    <citation type="submission" date="2021-01" db="EMBL/GenBank/DDBJ databases">
        <authorList>
            <person name="Corre E."/>
            <person name="Pelletier E."/>
            <person name="Niang G."/>
            <person name="Scheremetjew M."/>
            <person name="Finn R."/>
            <person name="Kale V."/>
            <person name="Holt S."/>
            <person name="Cochrane G."/>
            <person name="Meng A."/>
            <person name="Brown T."/>
            <person name="Cohen L."/>
        </authorList>
    </citation>
    <scope>NUCLEOTIDE SEQUENCE</scope>
    <source>
        <strain evidence="2">CCMP1452</strain>
    </source>
</reference>
<name>A0A7S2S136_9STRA</name>
<evidence type="ECO:0000256" key="1">
    <source>
        <dbReference type="SAM" id="SignalP"/>
    </source>
</evidence>
<accession>A0A7S2S136</accession>
<sequence>MFQVWKLVGILLSLSFSSHIVSGQFGVKKSDSNSDVLSRGGGDDDVNLKEMQDVFDDPEMAEAMQMFTDMSPDEMRKTMEVMLGNLDDDPETQKALETAMDELSKMNAEEIEQAFSEILEEEQRANDISDTINLLAQLEQSSWDEIMSAKDLILDAVIESGQMSQDDIDTYKNDPSAWEKELQFLWKELKNEATAVESEESVYHEVNM</sequence>
<dbReference type="AlphaFoldDB" id="A0A7S2S136"/>
<feature type="chain" id="PRO_5031175699" description="Calmodulin" evidence="1">
    <location>
        <begin position="24"/>
        <end position="208"/>
    </location>
</feature>
<proteinExistence type="predicted"/>
<protein>
    <recommendedName>
        <fullName evidence="3">Calmodulin</fullName>
    </recommendedName>
</protein>
<dbReference type="EMBL" id="HBHI01021694">
    <property type="protein sequence ID" value="CAD9686455.1"/>
    <property type="molecule type" value="Transcribed_RNA"/>
</dbReference>
<evidence type="ECO:0008006" key="3">
    <source>
        <dbReference type="Google" id="ProtNLM"/>
    </source>
</evidence>
<feature type="signal peptide" evidence="1">
    <location>
        <begin position="1"/>
        <end position="23"/>
    </location>
</feature>
<gene>
    <name evidence="2" type="ORF">EANT1437_LOCUS11138</name>
</gene>